<keyword evidence="2" id="KW-0488">Methylation</keyword>
<evidence type="ECO:0000259" key="16">
    <source>
        <dbReference type="PROSITE" id="PS50179"/>
    </source>
</evidence>
<protein>
    <recommendedName>
        <fullName evidence="12">Pre-mRNA cleavage complex 2 protein Pcf11</fullName>
    </recommendedName>
    <alternativeName>
        <fullName evidence="13">Pre-mRNA cleavage complex II protein Pcf11</fullName>
    </alternativeName>
</protein>
<evidence type="ECO:0000256" key="5">
    <source>
        <dbReference type="ARBA" id="ARBA00022664"/>
    </source>
</evidence>
<dbReference type="InterPro" id="IPR002014">
    <property type="entry name" value="VHS_dom"/>
</dbReference>
<organism evidence="18 19">
    <name type="scientific">Chironomus riparius</name>
    <dbReference type="NCBI Taxonomy" id="315576"/>
    <lineage>
        <taxon>Eukaryota</taxon>
        <taxon>Metazoa</taxon>
        <taxon>Ecdysozoa</taxon>
        <taxon>Arthropoda</taxon>
        <taxon>Hexapoda</taxon>
        <taxon>Insecta</taxon>
        <taxon>Pterygota</taxon>
        <taxon>Neoptera</taxon>
        <taxon>Endopterygota</taxon>
        <taxon>Diptera</taxon>
        <taxon>Nematocera</taxon>
        <taxon>Chironomoidea</taxon>
        <taxon>Chironomidae</taxon>
        <taxon>Chironominae</taxon>
        <taxon>Chironomus</taxon>
    </lineage>
</organism>
<proteinExistence type="predicted"/>
<evidence type="ECO:0000256" key="1">
    <source>
        <dbReference type="ARBA" id="ARBA00004123"/>
    </source>
</evidence>
<dbReference type="InterPro" id="IPR006569">
    <property type="entry name" value="CID_dom"/>
</dbReference>
<name>A0A9N9S310_9DIPT</name>
<keyword evidence="9" id="KW-0539">Nucleus</keyword>
<dbReference type="PANTHER" id="PTHR15921:SF3">
    <property type="entry name" value="PRE-MRNA CLEAVAGE COMPLEX 2 PROTEIN PCF11"/>
    <property type="match status" value="1"/>
</dbReference>
<feature type="domain" description="CID" evidence="17">
    <location>
        <begin position="5"/>
        <end position="133"/>
    </location>
</feature>
<dbReference type="PROSITE" id="PS51391">
    <property type="entry name" value="CID"/>
    <property type="match status" value="1"/>
</dbReference>
<comment type="subunit">
    <text evidence="11">Associates with the phosphorylated CTD domain of POLR2A /RNA polymerase II.</text>
</comment>
<dbReference type="FunFam" id="1.25.40.90:FF:000015">
    <property type="entry name" value="Pre-mRNA cleavage complex 2 protein Pcf11"/>
    <property type="match status" value="1"/>
</dbReference>
<keyword evidence="8 14" id="KW-0175">Coiled coil</keyword>
<feature type="compositionally biased region" description="Basic and acidic residues" evidence="15">
    <location>
        <begin position="364"/>
        <end position="375"/>
    </location>
</feature>
<feature type="compositionally biased region" description="Basic and acidic residues" evidence="15">
    <location>
        <begin position="310"/>
        <end position="343"/>
    </location>
</feature>
<evidence type="ECO:0000256" key="13">
    <source>
        <dbReference type="ARBA" id="ARBA00083113"/>
    </source>
</evidence>
<dbReference type="Pfam" id="PF21936">
    <property type="entry name" value="Pcf11_C"/>
    <property type="match status" value="1"/>
</dbReference>
<evidence type="ECO:0000256" key="6">
    <source>
        <dbReference type="ARBA" id="ARBA00022843"/>
    </source>
</evidence>
<dbReference type="EMBL" id="OU895879">
    <property type="protein sequence ID" value="CAG9808277.1"/>
    <property type="molecule type" value="Genomic_DNA"/>
</dbReference>
<keyword evidence="6" id="KW-0832">Ubl conjugation</keyword>
<dbReference type="InterPro" id="IPR008942">
    <property type="entry name" value="ENTH_VHS"/>
</dbReference>
<dbReference type="GO" id="GO:0043130">
    <property type="term" value="F:ubiquitin binding"/>
    <property type="evidence" value="ECO:0007669"/>
    <property type="project" value="InterPro"/>
</dbReference>
<evidence type="ECO:0000256" key="2">
    <source>
        <dbReference type="ARBA" id="ARBA00022481"/>
    </source>
</evidence>
<comment type="function">
    <text evidence="10">Component of pre-mRNA cleavage complex II, which promotes transcription termination by RNA polymerase II.</text>
</comment>
<comment type="subcellular location">
    <subcellularLocation>
        <location evidence="1">Nucleus</location>
    </subcellularLocation>
</comment>
<dbReference type="GO" id="GO:0005737">
    <property type="term" value="C:cytoplasm"/>
    <property type="evidence" value="ECO:0007669"/>
    <property type="project" value="TreeGrafter"/>
</dbReference>
<feature type="compositionally biased region" description="Basic and acidic residues" evidence="15">
    <location>
        <begin position="1338"/>
        <end position="1348"/>
    </location>
</feature>
<dbReference type="PANTHER" id="PTHR15921">
    <property type="entry name" value="PRE-MRNA CLEAVAGE COMPLEX II"/>
    <property type="match status" value="1"/>
</dbReference>
<dbReference type="GO" id="GO:0031124">
    <property type="term" value="P:mRNA 3'-end processing"/>
    <property type="evidence" value="ECO:0007669"/>
    <property type="project" value="InterPro"/>
</dbReference>
<evidence type="ECO:0000313" key="18">
    <source>
        <dbReference type="EMBL" id="CAG9808277.1"/>
    </source>
</evidence>
<dbReference type="SMART" id="SM00582">
    <property type="entry name" value="RPR"/>
    <property type="match status" value="1"/>
</dbReference>
<evidence type="ECO:0000256" key="3">
    <source>
        <dbReference type="ARBA" id="ARBA00022499"/>
    </source>
</evidence>
<evidence type="ECO:0000256" key="4">
    <source>
        <dbReference type="ARBA" id="ARBA00022553"/>
    </source>
</evidence>
<feature type="region of interest" description="Disordered" evidence="15">
    <location>
        <begin position="1331"/>
        <end position="1353"/>
    </location>
</feature>
<feature type="compositionally biased region" description="Basic and acidic residues" evidence="15">
    <location>
        <begin position="1061"/>
        <end position="1086"/>
    </location>
</feature>
<feature type="region of interest" description="Disordered" evidence="15">
    <location>
        <begin position="1046"/>
        <end position="1087"/>
    </location>
</feature>
<reference evidence="18" key="2">
    <citation type="submission" date="2022-10" db="EMBL/GenBank/DDBJ databases">
        <authorList>
            <consortium name="ENA_rothamsted_submissions"/>
            <consortium name="culmorum"/>
            <person name="King R."/>
        </authorList>
    </citation>
    <scope>NUCLEOTIDE SEQUENCE</scope>
</reference>
<evidence type="ECO:0000256" key="9">
    <source>
        <dbReference type="ARBA" id="ARBA00023242"/>
    </source>
</evidence>
<dbReference type="SUPFAM" id="SSF48464">
    <property type="entry name" value="ENTH/VHS domain"/>
    <property type="match status" value="1"/>
</dbReference>
<dbReference type="OrthoDB" id="343582at2759"/>
<dbReference type="GO" id="GO:0035091">
    <property type="term" value="F:phosphatidylinositol binding"/>
    <property type="evidence" value="ECO:0007669"/>
    <property type="project" value="InterPro"/>
</dbReference>
<feature type="region of interest" description="Disordered" evidence="15">
    <location>
        <begin position="300"/>
        <end position="551"/>
    </location>
</feature>
<evidence type="ECO:0000256" key="7">
    <source>
        <dbReference type="ARBA" id="ARBA00022990"/>
    </source>
</evidence>
<keyword evidence="19" id="KW-1185">Reference proteome</keyword>
<feature type="compositionally biased region" description="Low complexity" evidence="15">
    <location>
        <begin position="1046"/>
        <end position="1056"/>
    </location>
</feature>
<dbReference type="Proteomes" id="UP001153620">
    <property type="component" value="Chromosome 3"/>
</dbReference>
<dbReference type="InterPro" id="IPR045154">
    <property type="entry name" value="PCF11-like"/>
</dbReference>
<feature type="compositionally biased region" description="Basic and acidic residues" evidence="15">
    <location>
        <begin position="506"/>
        <end position="515"/>
    </location>
</feature>
<feature type="coiled-coil region" evidence="14">
    <location>
        <begin position="155"/>
        <end position="189"/>
    </location>
</feature>
<keyword evidence="5" id="KW-0507">mRNA processing</keyword>
<sequence length="1586" mass="180499">MDPAKEKEVEDEYLSSLMDLNVNSKPLINMLTMLAEDNMECAHVIVRAIEKHLAQVSFDVKLPILYLIDSIVKNVGDKYKQLFAQNIVNIFCGVFEKVNEKVREKMFNLRQTWNDVFPQTKLYALDVKVNVMDSNWPITAKVVPKSVHVNPNFLKNSEKQAKEDLLKQMQAKERELLELRQRKIELELLVTKKKIAEQEKEIRKPSAGVPSLSSVAVNPSMIPPIASTAIPTMQSHPGHHGGRIRITPVSSAMIQRPRDPRLLKSRATVENTAVNNQQLMTPSLTSIDILGNMSATKLLPRIPKYSSSKSSREHDERDPRKRREREELKGSKSSELTSREKSRSLKSSSSSVDRKKSSSSSSESPRKSRDDDKKASKSGSSHHKSSHSRSHSSKSSTKSTNGENKGKEDVDLRIMPVLDTDMRQQQQPQQGEGEEENSTTSDKLNKNKLLNELLHDEDMKTSQDMMITTSNNEESETEPKLCDTDLRFVEPSKKRSMSNEPLETEPTNKKNKTETDTLFGSEDVDLRALNEKPNEPQPEKKKTQKGKSFEELRDRLNASRRAKPGIKILEEIQPMPINENGELNKKNLNKKKHETKETLTLSQTIANDMNERKESPPKIILPNIHTQLPPKIEDERKEEVIDYGSMTAAELRKATSVPTNIRKEKRKETKWSQPTMPPAIPWMNVNRQAPVPNMIPLPQHFTNPWETNPMVVAMQKQSQMPLVVPQSPSQPVLNNKMRTLRLDGTRDHLLRFYGEVAIIFNELGEAHDIKFSSGQSKVVIDDAYSAFLDFNDSYKPIIVDGILHQIKFGTPTRELYIDDHFYECYFNNQPTQIILGDKVRRIRIEGKAPEVKIGIKRNDIVLGLINMMIDAELMVPVFLDTTLQYFEYKGQIFTLQFADFFLSVIINNDPFKVEFGGLPKNYILNGQKHFIRFTVLPDEVNPGKVNMRGMRRTHLFRNCKSPPLMDAIPDHLMHTKLPPPMDNNMDISKLVENDMRVQPPQLPINTSTMPPNMIPGIGNETSMPDLNISELLQKLVATGIIGNNANAGQSSSSAQQTNENNKNKKDVAEKDDSRVQKSQPQKEEVRIIPVNLNRPETIKKRQQAIIDTLYSGLQCSSCGLRFPLEQSIKYSQHLDWHFRQNRRERDSKQKAHSRKWYYNQADWIRYEEIEDLDERGMNFFETQQMEAMDQGEDSNGVPRSMGNQESAIISCAAAADDVNRSCDMCHDRFEQFFNEETEEWHLRSAIKVEEKFFHPICYDDYKASLTLDESAMNEIVNDSNVNQNEDIDMTEDGIVIVKEEKSAVKSDNTINGDDDDVIVLPQEEPVITEIPDETETEQGEKKEQDENHMPNVTDDDVMIQEPKIETQIVNDDDDDELNRGTLQETSHPFIVKIKEEPKDDGYEDEVNEEDPFVEVTSINEDDLMLDDAPTHSPFHPATLDENAIFDESSLIMSQASPHNLVDDFLDDENNSRPDSNGGIGAFVGGNKKLKIVLSSLVQNNLTNKNLSNNVNTEQNDNSNIDSINKLVDSNSVDLHGAEDRPNCDENNQDDTELSYKLKPHLQGFKFEKNSIPVKRGIETSGLCSIM</sequence>
<feature type="region of interest" description="Disordered" evidence="15">
    <location>
        <begin position="230"/>
        <end position="261"/>
    </location>
</feature>
<feature type="region of interest" description="Disordered" evidence="15">
    <location>
        <begin position="663"/>
        <end position="683"/>
    </location>
</feature>
<accession>A0A9N9S310</accession>
<dbReference type="Pfam" id="PF04818">
    <property type="entry name" value="CID"/>
    <property type="match status" value="1"/>
</dbReference>
<feature type="compositionally biased region" description="Basic and acidic residues" evidence="15">
    <location>
        <begin position="524"/>
        <end position="551"/>
    </location>
</feature>
<dbReference type="GO" id="GO:0006369">
    <property type="term" value="P:termination of RNA polymerase II transcription"/>
    <property type="evidence" value="ECO:0007669"/>
    <property type="project" value="InterPro"/>
</dbReference>
<evidence type="ECO:0000256" key="11">
    <source>
        <dbReference type="ARBA" id="ARBA00063659"/>
    </source>
</evidence>
<feature type="compositionally biased region" description="Basic residues" evidence="15">
    <location>
        <begin position="380"/>
        <end position="392"/>
    </location>
</feature>
<evidence type="ECO:0000313" key="19">
    <source>
        <dbReference type="Proteomes" id="UP001153620"/>
    </source>
</evidence>
<feature type="compositionally biased region" description="Basic and acidic residues" evidence="15">
    <location>
        <begin position="477"/>
        <end position="493"/>
    </location>
</feature>
<dbReference type="Gene3D" id="1.25.40.90">
    <property type="match status" value="1"/>
</dbReference>
<evidence type="ECO:0000256" key="8">
    <source>
        <dbReference type="ARBA" id="ARBA00023054"/>
    </source>
</evidence>
<evidence type="ECO:0000256" key="14">
    <source>
        <dbReference type="SAM" id="Coils"/>
    </source>
</evidence>
<dbReference type="CDD" id="cd16982">
    <property type="entry name" value="CID_Pcf11"/>
    <property type="match status" value="1"/>
</dbReference>
<dbReference type="GO" id="GO:0000993">
    <property type="term" value="F:RNA polymerase II complex binding"/>
    <property type="evidence" value="ECO:0007669"/>
    <property type="project" value="InterPro"/>
</dbReference>
<dbReference type="InterPro" id="IPR047415">
    <property type="entry name" value="Pcf11_CID"/>
</dbReference>
<evidence type="ECO:0000256" key="12">
    <source>
        <dbReference type="ARBA" id="ARBA00068814"/>
    </source>
</evidence>
<evidence type="ECO:0000256" key="15">
    <source>
        <dbReference type="SAM" id="MobiDB-lite"/>
    </source>
</evidence>
<keyword evidence="3" id="KW-1017">Isopeptide bond</keyword>
<keyword evidence="4" id="KW-0597">Phosphoprotein</keyword>
<evidence type="ECO:0000256" key="10">
    <source>
        <dbReference type="ARBA" id="ARBA00057101"/>
    </source>
</evidence>
<evidence type="ECO:0000259" key="17">
    <source>
        <dbReference type="PROSITE" id="PS51391"/>
    </source>
</evidence>
<reference evidence="18" key="1">
    <citation type="submission" date="2022-01" db="EMBL/GenBank/DDBJ databases">
        <authorList>
            <person name="King R."/>
        </authorList>
    </citation>
    <scope>NUCLEOTIDE SEQUENCE</scope>
</reference>
<keyword evidence="7" id="KW-0007">Acetylation</keyword>
<dbReference type="GO" id="GO:0003729">
    <property type="term" value="F:mRNA binding"/>
    <property type="evidence" value="ECO:0007669"/>
    <property type="project" value="InterPro"/>
</dbReference>
<gene>
    <name evidence="18" type="ORF">CHIRRI_LOCUS11119</name>
</gene>
<feature type="domain" description="VHS" evidence="16">
    <location>
        <begin position="46"/>
        <end position="117"/>
    </location>
</feature>
<dbReference type="InterPro" id="IPR054127">
    <property type="entry name" value="Pcf11_C"/>
</dbReference>
<dbReference type="GO" id="GO:0005849">
    <property type="term" value="C:mRNA cleavage factor complex"/>
    <property type="evidence" value="ECO:0007669"/>
    <property type="project" value="TreeGrafter"/>
</dbReference>
<dbReference type="PROSITE" id="PS50179">
    <property type="entry name" value="VHS"/>
    <property type="match status" value="1"/>
</dbReference>